<protein>
    <recommendedName>
        <fullName evidence="5">DNA (cytosine-5-)-methyltransferase</fullName>
    </recommendedName>
</protein>
<dbReference type="GO" id="GO:0032259">
    <property type="term" value="P:methylation"/>
    <property type="evidence" value="ECO:0007669"/>
    <property type="project" value="UniProtKB-KW"/>
</dbReference>
<gene>
    <name evidence="4" type="ORF">LCGC14_2250400</name>
</gene>
<dbReference type="InterPro" id="IPR018117">
    <property type="entry name" value="C5_DNA_meth_AS"/>
</dbReference>
<proteinExistence type="predicted"/>
<dbReference type="InterPro" id="IPR029063">
    <property type="entry name" value="SAM-dependent_MTases_sf"/>
</dbReference>
<dbReference type="SUPFAM" id="SSF53335">
    <property type="entry name" value="S-adenosyl-L-methionine-dependent methyltransferases"/>
    <property type="match status" value="1"/>
</dbReference>
<name>A0A0F9DQ83_9ZZZZ</name>
<evidence type="ECO:0000256" key="2">
    <source>
        <dbReference type="ARBA" id="ARBA00022679"/>
    </source>
</evidence>
<keyword evidence="1" id="KW-0489">Methyltransferase</keyword>
<dbReference type="GO" id="GO:0008168">
    <property type="term" value="F:methyltransferase activity"/>
    <property type="evidence" value="ECO:0007669"/>
    <property type="project" value="UniProtKB-KW"/>
</dbReference>
<comment type="caution">
    <text evidence="4">The sequence shown here is derived from an EMBL/GenBank/DDBJ whole genome shotgun (WGS) entry which is preliminary data.</text>
</comment>
<evidence type="ECO:0008006" key="5">
    <source>
        <dbReference type="Google" id="ProtNLM"/>
    </source>
</evidence>
<keyword evidence="2" id="KW-0808">Transferase</keyword>
<organism evidence="4">
    <name type="scientific">marine sediment metagenome</name>
    <dbReference type="NCBI Taxonomy" id="412755"/>
    <lineage>
        <taxon>unclassified sequences</taxon>
        <taxon>metagenomes</taxon>
        <taxon>ecological metagenomes</taxon>
    </lineage>
</organism>
<keyword evidence="3" id="KW-0949">S-adenosyl-L-methionine</keyword>
<evidence type="ECO:0000256" key="3">
    <source>
        <dbReference type="ARBA" id="ARBA00022691"/>
    </source>
</evidence>
<dbReference type="AlphaFoldDB" id="A0A0F9DQ83"/>
<accession>A0A0F9DQ83</accession>
<sequence>MGLHRAGFEVVGVDIEPQPNFPFEFHRADAMTFDLSGYDLIWSSPPCQAYSVLNNIWDRAETYPDLVEPTRNRLIQTGLPYVIENVPGAPLIEPLKLCGEMFGLRVIRHRIFEVNPFILAPKHQQHTRRAAYGRVPKNDEHYTVTGHFGDLPGASNAMGIDWMTKTELAQAIPPAYSEFLGRQVAAMIGAIE</sequence>
<reference evidence="4" key="1">
    <citation type="journal article" date="2015" name="Nature">
        <title>Complex archaea that bridge the gap between prokaryotes and eukaryotes.</title>
        <authorList>
            <person name="Spang A."/>
            <person name="Saw J.H."/>
            <person name="Jorgensen S.L."/>
            <person name="Zaremba-Niedzwiedzka K."/>
            <person name="Martijn J."/>
            <person name="Lind A.E."/>
            <person name="van Eijk R."/>
            <person name="Schleper C."/>
            <person name="Guy L."/>
            <person name="Ettema T.J."/>
        </authorList>
    </citation>
    <scope>NUCLEOTIDE SEQUENCE</scope>
</reference>
<evidence type="ECO:0000256" key="1">
    <source>
        <dbReference type="ARBA" id="ARBA00022603"/>
    </source>
</evidence>
<dbReference type="Gene3D" id="3.40.50.150">
    <property type="entry name" value="Vaccinia Virus protein VP39"/>
    <property type="match status" value="1"/>
</dbReference>
<dbReference type="EMBL" id="LAZR01030660">
    <property type="protein sequence ID" value="KKL55941.1"/>
    <property type="molecule type" value="Genomic_DNA"/>
</dbReference>
<evidence type="ECO:0000313" key="4">
    <source>
        <dbReference type="EMBL" id="KKL55941.1"/>
    </source>
</evidence>
<dbReference type="PROSITE" id="PS00094">
    <property type="entry name" value="C5_MTASE_1"/>
    <property type="match status" value="1"/>
</dbReference>